<evidence type="ECO:0000313" key="5">
    <source>
        <dbReference type="EMBL" id="EFQ82633.1"/>
    </source>
</evidence>
<feature type="compositionally biased region" description="Gly residues" evidence="1">
    <location>
        <begin position="659"/>
        <end position="679"/>
    </location>
</feature>
<keyword evidence="2" id="KW-0472">Membrane</keyword>
<dbReference type="Pfam" id="PF22494">
    <property type="entry name" value="choice_anch_I"/>
    <property type="match status" value="1"/>
</dbReference>
<protein>
    <submittedName>
        <fullName evidence="5">LPXTG-motif cell wall anchor domain protein</fullName>
    </submittedName>
</protein>
<evidence type="ECO:0000256" key="3">
    <source>
        <dbReference type="SAM" id="SignalP"/>
    </source>
</evidence>
<dbReference type="EMBL" id="ACLF03000006">
    <property type="protein sequence ID" value="EFQ82633.1"/>
    <property type="molecule type" value="Genomic_DNA"/>
</dbReference>
<dbReference type="eggNOG" id="COG3391">
    <property type="taxonomic scope" value="Bacteria"/>
</dbReference>
<keyword evidence="2" id="KW-1133">Transmembrane helix</keyword>
<feature type="compositionally biased region" description="Basic and acidic residues" evidence="1">
    <location>
        <begin position="445"/>
        <end position="457"/>
    </location>
</feature>
<feature type="transmembrane region" description="Helical" evidence="2">
    <location>
        <begin position="688"/>
        <end position="708"/>
    </location>
</feature>
<keyword evidence="3" id="KW-0732">Signal</keyword>
<dbReference type="PROSITE" id="PS51318">
    <property type="entry name" value="TAT"/>
    <property type="match status" value="1"/>
</dbReference>
<evidence type="ECO:0000256" key="1">
    <source>
        <dbReference type="SAM" id="MobiDB-lite"/>
    </source>
</evidence>
<dbReference type="Gene3D" id="2.130.10.10">
    <property type="entry name" value="YVTN repeat-like/Quinoprotein amine dehydrogenase"/>
    <property type="match status" value="1"/>
</dbReference>
<dbReference type="PANTHER" id="PTHR46928:SF1">
    <property type="entry name" value="MESENCHYME-SPECIFIC CELL SURFACE GLYCOPROTEIN"/>
    <property type="match status" value="1"/>
</dbReference>
<dbReference type="RefSeq" id="WP_007076934.1">
    <property type="nucleotide sequence ID" value="NZ_CM001024.1"/>
</dbReference>
<dbReference type="AlphaFoldDB" id="E2SDQ6"/>
<dbReference type="InterPro" id="IPR015943">
    <property type="entry name" value="WD40/YVTN_repeat-like_dom_sf"/>
</dbReference>
<dbReference type="InterPro" id="IPR006311">
    <property type="entry name" value="TAT_signal"/>
</dbReference>
<dbReference type="SUPFAM" id="SSF51004">
    <property type="entry name" value="C-terminal (heme d1) domain of cytochrome cd1-nitrite reductase"/>
    <property type="match status" value="1"/>
</dbReference>
<keyword evidence="6" id="KW-1185">Reference proteome</keyword>
<feature type="region of interest" description="Disordered" evidence="1">
    <location>
        <begin position="659"/>
        <end position="680"/>
    </location>
</feature>
<dbReference type="NCBIfam" id="NF038117">
    <property type="entry name" value="choice_anch_I"/>
    <property type="match status" value="1"/>
</dbReference>
<evidence type="ECO:0000256" key="2">
    <source>
        <dbReference type="SAM" id="Phobius"/>
    </source>
</evidence>
<feature type="signal peptide" evidence="3">
    <location>
        <begin position="1"/>
        <end position="32"/>
    </location>
</feature>
<dbReference type="InterPro" id="IPR055188">
    <property type="entry name" value="Choice_anch_I"/>
</dbReference>
<dbReference type="STRING" id="585531.HMPREF0063_11842"/>
<dbReference type="Proteomes" id="UP000003111">
    <property type="component" value="Unassembled WGS sequence"/>
</dbReference>
<proteinExistence type="predicted"/>
<evidence type="ECO:0000259" key="4">
    <source>
        <dbReference type="Pfam" id="PF22494"/>
    </source>
</evidence>
<accession>E2SDQ6</accession>
<feature type="domain" description="Choice-of-anchor I" evidence="4">
    <location>
        <begin position="62"/>
        <end position="556"/>
    </location>
</feature>
<name>E2SDQ6_9ACTN</name>
<comment type="caution">
    <text evidence="5">The sequence shown here is derived from an EMBL/GenBank/DDBJ whole genome shotgun (WGS) entry which is preliminary data.</text>
</comment>
<dbReference type="PANTHER" id="PTHR46928">
    <property type="entry name" value="MESENCHYME-SPECIFIC CELL SURFACE GLYCOPROTEIN"/>
    <property type="match status" value="1"/>
</dbReference>
<sequence>MHPSPRRRSRVRSVAAATAVLALLSTATVASAAEPAVELSAPDAAVELDVLGTYRTGQFDVSAAEIVAFHPATDRTFVVNALSGRVDVLDAADPTAPTLVGSIAVDQIGEGAVANSVAIRADGLVVVAVEAPVKTDPGALVFADAATLAVLGSVQVGALPDMVTLTPDGSTAVVANEGEPADDYSIDPEGSVGVVALPDTLAAPSQDAVRTADFHAYEADGDRTLDEDVRVFGPTVNEAFPVSANLEPEYIAIGGDGTTAYAALQEANAVAVVDLASATVTDVWPMGFKDHSVEGNGFDASDRDGGIDISTHPVLGMYMPDGLNSYTAGGTTYLVSANEGDAREWGDYEEPVRVKDLGDDGFAPICEDSPAAGLTGDADLGRLNVSIANGLREDGTCYEQLYSFGARSFSIWTTDGTQVFDSGDALEQITAAAVPEFFNSNHSESNLEGRSDDKGPEPENLTIGTVGDRTYAFIGFERVGGIGVFDITSPGDVQFVTYANNRDFAVSVEDADDPAAVLDSAGDLGPEGLTFVPADDSPTGEALLVVGSEVSGTTTYFGVSDLTEVGDTPLAISLDSATVVAGGTLTGSVSGAEPGEVLTATLFSDPVDLGTLTAGADGVAGLSLVVPASTPAGTHTLQVSGPSGTATAAVVVTAAPGAGSGDGAGPGSGTGAGTPGGSNGLLPDTGTGVALTALAAALALVATGVALVRRRSAA</sequence>
<gene>
    <name evidence="5" type="ORF">HMPREF0063_11842</name>
</gene>
<feature type="region of interest" description="Disordered" evidence="1">
    <location>
        <begin position="441"/>
        <end position="463"/>
    </location>
</feature>
<dbReference type="InterPro" id="IPR052956">
    <property type="entry name" value="Mesenchyme-surface_protein"/>
</dbReference>
<reference evidence="5" key="1">
    <citation type="submission" date="2010-08" db="EMBL/GenBank/DDBJ databases">
        <authorList>
            <person name="Muzny D."/>
            <person name="Qin X."/>
            <person name="Buhay C."/>
            <person name="Dugan-Rocha S."/>
            <person name="Ding Y."/>
            <person name="Chen G."/>
            <person name="Hawes A."/>
            <person name="Holder M."/>
            <person name="Jhangiani S."/>
            <person name="Johnson A."/>
            <person name="Khan Z."/>
            <person name="Li Z."/>
            <person name="Liu W."/>
            <person name="Liu X."/>
            <person name="Perez L."/>
            <person name="Shen H."/>
            <person name="Wang Q."/>
            <person name="Watt J."/>
            <person name="Xi L."/>
            <person name="Xin Y."/>
            <person name="Zhou J."/>
            <person name="Deng J."/>
            <person name="Jiang H."/>
            <person name="Liu Y."/>
            <person name="Qu J."/>
            <person name="Song X.-Z."/>
            <person name="Zhang L."/>
            <person name="Villasana D."/>
            <person name="Johnson A."/>
            <person name="Liu J."/>
            <person name="Liyanage D."/>
            <person name="Lorensuhewa L."/>
            <person name="Robinson T."/>
            <person name="Song A."/>
            <person name="Song B.-B."/>
            <person name="Dinh H."/>
            <person name="Thornton R."/>
            <person name="Coyle M."/>
            <person name="Francisco L."/>
            <person name="Jackson L."/>
            <person name="Javaid M."/>
            <person name="Korchina V."/>
            <person name="Kovar C."/>
            <person name="Mata R."/>
            <person name="Mathew T."/>
            <person name="Ngo R."/>
            <person name="Nguyen L."/>
            <person name="Nguyen N."/>
            <person name="Okwuonu G."/>
            <person name="Ongeri F."/>
            <person name="Pham C."/>
            <person name="Simmons D."/>
            <person name="Wilczek-Boney K."/>
            <person name="Hale W."/>
            <person name="Jakkamsetti A."/>
            <person name="Pham P."/>
            <person name="Ruth R."/>
            <person name="San Lucas F."/>
            <person name="Warren J."/>
            <person name="Zhang J."/>
            <person name="Zhao Z."/>
            <person name="Zhou C."/>
            <person name="Zhu D."/>
            <person name="Lee S."/>
            <person name="Bess C."/>
            <person name="Blankenburg K."/>
            <person name="Forbes L."/>
            <person name="Fu Q."/>
            <person name="Gubbala S."/>
            <person name="Hirani K."/>
            <person name="Jayaseelan J.C."/>
            <person name="Lara F."/>
            <person name="Munidasa M."/>
            <person name="Palculict T."/>
            <person name="Patil S."/>
            <person name="Pu L.-L."/>
            <person name="Saada N."/>
            <person name="Tang L."/>
            <person name="Weissenberger G."/>
            <person name="Zhu Y."/>
            <person name="Hemphill L."/>
            <person name="Shang Y."/>
            <person name="Youmans B."/>
            <person name="Ayvaz T."/>
            <person name="Ross M."/>
            <person name="Santibanez J."/>
            <person name="Aqrawi P."/>
            <person name="Gross S."/>
            <person name="Joshi V."/>
            <person name="Fowler G."/>
            <person name="Nazareth L."/>
            <person name="Reid J."/>
            <person name="Worley K."/>
            <person name="Petrosino J."/>
            <person name="Highlander S."/>
            <person name="Gibbs R."/>
        </authorList>
    </citation>
    <scope>NUCLEOTIDE SEQUENCE [LARGE SCALE GENOMIC DNA]</scope>
    <source>
        <strain evidence="5">DSM 15272</strain>
    </source>
</reference>
<dbReference type="InterPro" id="IPR011048">
    <property type="entry name" value="Haem_d1_sf"/>
</dbReference>
<dbReference type="HOGENOM" id="CLU_020353_0_0_11"/>
<keyword evidence="2" id="KW-0812">Transmembrane</keyword>
<feature type="chain" id="PRO_5003164455" evidence="3">
    <location>
        <begin position="33"/>
        <end position="714"/>
    </location>
</feature>
<evidence type="ECO:0000313" key="6">
    <source>
        <dbReference type="Proteomes" id="UP000003111"/>
    </source>
</evidence>
<organism evidence="5 6">
    <name type="scientific">Aeromicrobium marinum DSM 15272</name>
    <dbReference type="NCBI Taxonomy" id="585531"/>
    <lineage>
        <taxon>Bacteria</taxon>
        <taxon>Bacillati</taxon>
        <taxon>Actinomycetota</taxon>
        <taxon>Actinomycetes</taxon>
        <taxon>Propionibacteriales</taxon>
        <taxon>Nocardioidaceae</taxon>
        <taxon>Aeromicrobium</taxon>
    </lineage>
</organism>